<dbReference type="EMBL" id="SHKW01000007">
    <property type="protein sequence ID" value="RZU29599.1"/>
    <property type="molecule type" value="Genomic_DNA"/>
</dbReference>
<evidence type="ECO:0000259" key="1">
    <source>
        <dbReference type="PROSITE" id="PS51819"/>
    </source>
</evidence>
<evidence type="ECO:0000313" key="2">
    <source>
        <dbReference type="EMBL" id="RZU29599.1"/>
    </source>
</evidence>
<comment type="caution">
    <text evidence="2">The sequence shown here is derived from an EMBL/GenBank/DDBJ whole genome shotgun (WGS) entry which is preliminary data.</text>
</comment>
<dbReference type="PROSITE" id="PS51819">
    <property type="entry name" value="VOC"/>
    <property type="match status" value="1"/>
</dbReference>
<dbReference type="InterPro" id="IPR037523">
    <property type="entry name" value="VOC_core"/>
</dbReference>
<evidence type="ECO:0000313" key="3">
    <source>
        <dbReference type="Proteomes" id="UP000292958"/>
    </source>
</evidence>
<accession>A0A4Q7Y1T9</accession>
<dbReference type="Proteomes" id="UP000292958">
    <property type="component" value="Unassembled WGS sequence"/>
</dbReference>
<feature type="domain" description="VOC" evidence="1">
    <location>
        <begin position="7"/>
        <end position="92"/>
    </location>
</feature>
<organism evidence="2 3">
    <name type="scientific">Edaphobacter modestus</name>
    <dbReference type="NCBI Taxonomy" id="388466"/>
    <lineage>
        <taxon>Bacteria</taxon>
        <taxon>Pseudomonadati</taxon>
        <taxon>Acidobacteriota</taxon>
        <taxon>Terriglobia</taxon>
        <taxon>Terriglobales</taxon>
        <taxon>Acidobacteriaceae</taxon>
        <taxon>Edaphobacter</taxon>
    </lineage>
</organism>
<dbReference type="InterPro" id="IPR029068">
    <property type="entry name" value="Glyas_Bleomycin-R_OHBP_Dase"/>
</dbReference>
<keyword evidence="3" id="KW-1185">Reference proteome</keyword>
<gene>
    <name evidence="2" type="ORF">BDD14_6184</name>
</gene>
<proteinExistence type="predicted"/>
<dbReference type="AlphaFoldDB" id="A0A4Q7Y1T9"/>
<sequence>MAPTIEKISATTFRVLNMKASVQFYRDLPGMELLYGGEQASFSSLRSNDSESAILNLEQGDTVSRWGRLIIHVTDVDEFWTHLKERGLSLSV</sequence>
<dbReference type="SUPFAM" id="SSF54593">
    <property type="entry name" value="Glyoxalase/Bleomycin resistance protein/Dihydroxybiphenyl dioxygenase"/>
    <property type="match status" value="1"/>
</dbReference>
<name>A0A4Q7Y1T9_9BACT</name>
<reference evidence="2 3" key="1">
    <citation type="submission" date="2019-02" db="EMBL/GenBank/DDBJ databases">
        <title>Genomic Encyclopedia of Archaeal and Bacterial Type Strains, Phase II (KMG-II): from individual species to whole genera.</title>
        <authorList>
            <person name="Goeker M."/>
        </authorList>
    </citation>
    <scope>NUCLEOTIDE SEQUENCE [LARGE SCALE GENOMIC DNA]</scope>
    <source>
        <strain evidence="2 3">DSM 18101</strain>
    </source>
</reference>
<dbReference type="Gene3D" id="3.10.180.10">
    <property type="entry name" value="2,3-Dihydroxybiphenyl 1,2-Dioxygenase, domain 1"/>
    <property type="match status" value="1"/>
</dbReference>
<protein>
    <recommendedName>
        <fullName evidence="1">VOC domain-containing protein</fullName>
    </recommendedName>
</protein>